<dbReference type="InterPro" id="IPR025883">
    <property type="entry name" value="Cadherin-like_domain"/>
</dbReference>
<dbReference type="NCBIfam" id="NF012200">
    <property type="entry name" value="choice_anch_D"/>
    <property type="match status" value="2"/>
</dbReference>
<dbReference type="Pfam" id="PF12733">
    <property type="entry name" value="Cadherin-like"/>
    <property type="match status" value="2"/>
</dbReference>
<sequence length="2009" mass="206354">MKTWDVPRLLALIFFFVALLLGTSVLHAAPGDLDPLDAPLGGGTPLTAVVQPDGKILLGGSFTSVLGVPRNKIARLNEDGTLDSGFNPNANNTVESIVVQADGKILVGGFFTTLQPDPSGPVVTRRGIARLYQDGTLDTGFDPNADKEVLSMTVQADGKIVVVGRFSTFQPNGAATATTRNRVARLNADGTLDSGFSVGSVTFDVYTLAMQGDGKILVAGDFASIGGSSKTGCARLNTNGTVDTTFTSAIGSTVNSIAVQADGKILVGGDSFGMARLNASGTQDFSFSPGVSGGRAYSMAIQTDGKILIAGFFTSVRGIPRNYIARLFPNGTLDAGFNPNASSSTGCVALQADGKILLGGGFTSLRPNGAATSTPRAGFARLLNDPATQVLSVPTTNQIGWTRGGSAPEFSRVSFELSTDGGALWTTLGAGVRLAATPSWQIQGLTLPTSGMIRARGVTSDGNGSTGGLAESVLSFSNLTARPEVAVFTGASAAAVDERLNGVGTVSFASTAVGVTSVAQTFTIKNTGVADLTGLELSMAGAAPGDFILGQPAVTTLAPGATATFTVAFSPTVMGARSAVVNLASNDEDENPFSFSVQGTGLAATNANLSALSLSDGTLAPVFSSATTTYTANVPHEVTNVTITPTKAEINASISVRLNGGSYTTVASGSASGPLALNAGPNTVNVQVIAQNGTTTKTYTVTITRAGAIEGSLDSLDLNMGLVFAKALQPDGKLIIVGSFTSVLGVPRNRVARINADDTLDANFDPNANNYVENVALQADGKVLLSGVFTTLQPNGAEAPTTRNRIARVNTDGTLDAGFDPNANDILYTVVPQPDGRILLGGRFTTLQPNGASVPVSRNHIARVHADGTLDASFNPNANFDVNAAALQKDGKVLLGGLFTTLQPNGAGAATTRNRIARVNADGTLDLSFDPNANDEVSSLALQADGKVLLGGRFTTLQPNGMPTATNRKRMARLHADGTVDAGFDPSLNGNVISMALQVDGKVLVGGEFTSLQPNGAATATTRNRIARLGADGALDIDFDPNPDSYVYSIASQEDGKVLLGGTFFKLRPNGEVAGFARTGLARILNGPAAQSLTIDGGNRIQWLRSGTSPEVEEVSFELSTDHGTSYTLLGAGTRISGGWELTGLPLPSGQIRARGRTVGGYHGTSAGFVGTVTNFGVAAAPEIHVTGNGVSIPNGAAFPDLSNHTDFGSVTVFGAASTRTRTRVFTIANTGTADLTLSQVTISGPDAADFTVSQQPAVLVDASRGATFAITFDASAVGLREAVVTFDTNDADEGHFSFNLQGTGFISNNADLSALSISAGTLTPAFSTSVTDYAVSRPFGEISLSVTPTKAEVNASIAVSLNGGSFTPVDSGSATGDLALGVGVNVVDVRVTAQDGTTTKDYMVTITRAAAGSGDLDPLDANILGSTVNAVVVQPDGKIIIGGTFTSVLGVPRNNIARLNADGTLDAGFDPNANDRVFTVALQDDGKVLLGGWFTALQPNGAATPTTRQRIARLNADGTLDTGFDPKTNSYVRSIVIQPDGKVLLAGYFTTLQPNGAATATTRQRIARVNVDGTLDAGFDPKSNAYINSVALQPDGKVLLGGGFTTLQPNGAATATTRNRIARVNADGTLDAGFNPNANEALISIALQPDGKVLLGGVFTTLQPNGAASPTSRNCIGRVNPDGTLDGGFDPKANGYVYGMTLQADGKLLLCGSFSYLQPNGAAYGLSVGPIARLNADGTPDRNFDPGANMNVYGIALQADGRVLIGGEFALLQPNHAGPSTLRFLFARLLNDVATQSLEVAGTTQVNWLRGGSSPEVSRVSIELSTNGGVSYSPLGNAVRVGSSANWQLTGLSLPSGGLLRARGRTWGGSENSSSGLVETVIAFGDYATPLASWRQAHFGSPANTGSGADSSDFDKDGVVNLIEYAFGLNPAVADSGLLPQAQRVGEDFVISFTQPAGVSGVTYGGEWSEDLTTWIPVTDTGVAPQHTFSVPMAGKEALFLRLSVSAP</sequence>
<dbReference type="InterPro" id="IPR053879">
    <property type="entry name" value="HYDIN_VesB_CFA65-like_Ig"/>
</dbReference>
<dbReference type="InterPro" id="IPR018247">
    <property type="entry name" value="EF_Hand_1_Ca_BS"/>
</dbReference>
<dbReference type="InterPro" id="IPR017868">
    <property type="entry name" value="Filamin/ABP280_repeat-like"/>
</dbReference>
<evidence type="ECO:0000256" key="5">
    <source>
        <dbReference type="ARBA" id="ARBA00023273"/>
    </source>
</evidence>
<feature type="domain" description="Cadherin-like beta-sandwich-like" evidence="6">
    <location>
        <begin position="609"/>
        <end position="705"/>
    </location>
</feature>
<name>A0ABU9AVV6_9BACT</name>
<comment type="caution">
    <text evidence="8">The sequence shown here is derived from an EMBL/GenBank/DDBJ whole genome shotgun (WGS) entry which is preliminary data.</text>
</comment>
<dbReference type="InterPro" id="IPR013783">
    <property type="entry name" value="Ig-like_fold"/>
</dbReference>
<dbReference type="InterPro" id="IPR013431">
    <property type="entry name" value="Delta_60_rpt"/>
</dbReference>
<keyword evidence="5" id="KW-0966">Cell projection</keyword>
<dbReference type="Gene3D" id="2.80.10.50">
    <property type="match status" value="10"/>
</dbReference>
<evidence type="ECO:0000256" key="4">
    <source>
        <dbReference type="ARBA" id="ARBA00023069"/>
    </source>
</evidence>
<keyword evidence="9" id="KW-1185">Reference proteome</keyword>
<keyword evidence="4" id="KW-0969">Cilium</keyword>
<evidence type="ECO:0000259" key="6">
    <source>
        <dbReference type="Pfam" id="PF12733"/>
    </source>
</evidence>
<dbReference type="PROSITE" id="PS00018">
    <property type="entry name" value="EF_HAND_1"/>
    <property type="match status" value="1"/>
</dbReference>
<evidence type="ECO:0000256" key="2">
    <source>
        <dbReference type="ARBA" id="ARBA00004496"/>
    </source>
</evidence>
<dbReference type="Gene3D" id="2.60.40.10">
    <property type="entry name" value="Immunoglobulins"/>
    <property type="match status" value="2"/>
</dbReference>
<evidence type="ECO:0000256" key="1">
    <source>
        <dbReference type="ARBA" id="ARBA00004138"/>
    </source>
</evidence>
<evidence type="ECO:0000259" key="7">
    <source>
        <dbReference type="Pfam" id="PF22544"/>
    </source>
</evidence>
<dbReference type="NCBIfam" id="TIGR02608">
    <property type="entry name" value="delta_60_rpt"/>
    <property type="match status" value="18"/>
</dbReference>
<reference evidence="8 9" key="1">
    <citation type="submission" date="2024-04" db="EMBL/GenBank/DDBJ databases">
        <title>Luteolibacter sp. isolated from soil.</title>
        <authorList>
            <person name="An J."/>
        </authorList>
    </citation>
    <scope>NUCLEOTIDE SEQUENCE [LARGE SCALE GENOMIC DNA]</scope>
    <source>
        <strain evidence="8 9">Y139</strain>
    </source>
</reference>
<evidence type="ECO:0000313" key="9">
    <source>
        <dbReference type="Proteomes" id="UP001371305"/>
    </source>
</evidence>
<dbReference type="SUPFAM" id="SSF101898">
    <property type="entry name" value="NHL repeat"/>
    <property type="match status" value="2"/>
</dbReference>
<feature type="domain" description="Cadherin-like beta-sandwich-like" evidence="6">
    <location>
        <begin position="1313"/>
        <end position="1409"/>
    </location>
</feature>
<dbReference type="Pfam" id="PF17164">
    <property type="entry name" value="DUF5122"/>
    <property type="match status" value="18"/>
</dbReference>
<dbReference type="PROSITE" id="PS50194">
    <property type="entry name" value="FILAMIN_REPEAT"/>
    <property type="match status" value="1"/>
</dbReference>
<comment type="subcellular location">
    <subcellularLocation>
        <location evidence="1">Cell projection</location>
        <location evidence="1">Cilium</location>
    </subcellularLocation>
    <subcellularLocation>
        <location evidence="2">Cytoplasm</location>
    </subcellularLocation>
</comment>
<dbReference type="Proteomes" id="UP001371305">
    <property type="component" value="Unassembled WGS sequence"/>
</dbReference>
<dbReference type="RefSeq" id="WP_341404361.1">
    <property type="nucleotide sequence ID" value="NZ_JBBUKT010000003.1"/>
</dbReference>
<keyword evidence="3" id="KW-0963">Cytoplasm</keyword>
<organism evidence="8 9">
    <name type="scientific">Luteolibacter soli</name>
    <dbReference type="NCBI Taxonomy" id="3135280"/>
    <lineage>
        <taxon>Bacteria</taxon>
        <taxon>Pseudomonadati</taxon>
        <taxon>Verrucomicrobiota</taxon>
        <taxon>Verrucomicrobiia</taxon>
        <taxon>Verrucomicrobiales</taxon>
        <taxon>Verrucomicrobiaceae</taxon>
        <taxon>Luteolibacter</taxon>
    </lineage>
</organism>
<proteinExistence type="predicted"/>
<protein>
    <submittedName>
        <fullName evidence="8">Choice-of-anchor D domain-containing protein</fullName>
    </submittedName>
</protein>
<feature type="domain" description="HYDIN/VesB/CFA65-like Ig-like" evidence="7">
    <location>
        <begin position="1204"/>
        <end position="1294"/>
    </location>
</feature>
<evidence type="ECO:0000313" key="8">
    <source>
        <dbReference type="EMBL" id="MEK7950760.1"/>
    </source>
</evidence>
<feature type="domain" description="HYDIN/VesB/CFA65-like Ig-like" evidence="7">
    <location>
        <begin position="516"/>
        <end position="599"/>
    </location>
</feature>
<gene>
    <name evidence="8" type="ORF">WKV53_09650</name>
</gene>
<dbReference type="EMBL" id="JBBUKT010000003">
    <property type="protein sequence ID" value="MEK7950760.1"/>
    <property type="molecule type" value="Genomic_DNA"/>
</dbReference>
<dbReference type="SUPFAM" id="SSF63829">
    <property type="entry name" value="Calcium-dependent phosphotriesterase"/>
    <property type="match status" value="1"/>
</dbReference>
<accession>A0ABU9AVV6</accession>
<dbReference type="Pfam" id="PF22544">
    <property type="entry name" value="HYDIN_VesB_CFA65-like_Ig"/>
    <property type="match status" value="2"/>
</dbReference>
<evidence type="ECO:0000256" key="3">
    <source>
        <dbReference type="ARBA" id="ARBA00022490"/>
    </source>
</evidence>